<dbReference type="AlphaFoldDB" id="A0A3T1D7U9"/>
<dbReference type="RefSeq" id="WP_130611053.1">
    <property type="nucleotide sequence ID" value="NZ_AP019400.1"/>
</dbReference>
<dbReference type="Proteomes" id="UP000289856">
    <property type="component" value="Chromosome"/>
</dbReference>
<gene>
    <name evidence="1" type="ORF">KCTCHS21_35590</name>
</gene>
<name>A0A3T1D7U9_9BACL</name>
<accession>A0A3T1D7U9</accession>
<reference evidence="1 2" key="1">
    <citation type="submission" date="2019-01" db="EMBL/GenBank/DDBJ databases">
        <title>Complete genome sequence of Cohnella hallensis HS21 isolated from Korean fir (Abies koreana) rhizospheric soil.</title>
        <authorList>
            <person name="Jiang L."/>
            <person name="Kang S.W."/>
            <person name="Kim S."/>
            <person name="Jung J."/>
            <person name="Kim C.Y."/>
            <person name="Kim D.H."/>
            <person name="Kim S.W."/>
            <person name="Lee J."/>
        </authorList>
    </citation>
    <scope>NUCLEOTIDE SEQUENCE [LARGE SCALE GENOMIC DNA]</scope>
    <source>
        <strain evidence="1 2">HS21</strain>
    </source>
</reference>
<evidence type="ECO:0000313" key="2">
    <source>
        <dbReference type="Proteomes" id="UP000289856"/>
    </source>
</evidence>
<proteinExistence type="predicted"/>
<evidence type="ECO:0000313" key="1">
    <source>
        <dbReference type="EMBL" id="BBI34160.1"/>
    </source>
</evidence>
<sequence>MADWERAKELFTFYQGSFIHMYREGVLDEYKGFEIAKEKETEWLDEMVNEFTKQLSIMSWTGVVGLESLARSYPNPTILENVATFASRHLMSADSVVKLIYAEKMIKLIKLFKKEVSVEVLRKAYTSTLNLLEDTIAKPLILDPGHELEQFNLKDKKALNIEAQRHIDELKQI</sequence>
<organism evidence="1 2">
    <name type="scientific">Cohnella abietis</name>
    <dbReference type="NCBI Taxonomy" id="2507935"/>
    <lineage>
        <taxon>Bacteria</taxon>
        <taxon>Bacillati</taxon>
        <taxon>Bacillota</taxon>
        <taxon>Bacilli</taxon>
        <taxon>Bacillales</taxon>
        <taxon>Paenibacillaceae</taxon>
        <taxon>Cohnella</taxon>
    </lineage>
</organism>
<dbReference type="OrthoDB" id="2639206at2"/>
<dbReference type="KEGG" id="cohn:KCTCHS21_35590"/>
<dbReference type="EMBL" id="AP019400">
    <property type="protein sequence ID" value="BBI34160.1"/>
    <property type="molecule type" value="Genomic_DNA"/>
</dbReference>
<protein>
    <submittedName>
        <fullName evidence="1">Uncharacterized protein</fullName>
    </submittedName>
</protein>
<keyword evidence="2" id="KW-1185">Reference proteome</keyword>